<dbReference type="RefSeq" id="WP_111289211.1">
    <property type="nucleotide sequence ID" value="NZ_QLIN01000023.1"/>
</dbReference>
<dbReference type="AlphaFoldDB" id="A0A327MJ03"/>
<protein>
    <recommendedName>
        <fullName evidence="5">Aspartate/glutamate/uridylate kinase domain-containing protein</fullName>
    </recommendedName>
</protein>
<dbReference type="PRINTS" id="PR00474">
    <property type="entry name" value="GLU5KINASE"/>
</dbReference>
<keyword evidence="1" id="KW-0808">Transferase</keyword>
<sequence length="164" mass="17790">MYEVAVWVVDTRSLILEGNTIDAEGVWAWAEQAKASFEKGQRPILVCDSAISVGLARMKSLHGQRATTLSLAAMAFGQTAMGTLWETMFAKSGQICAQVLLNQEDLKIDHRKSGIRATLRTLLDMGVVPIISENELSALPPSPLGSVHFLAEAINQMMGVHSHS</sequence>
<keyword evidence="4" id="KW-0067">ATP-binding</keyword>
<evidence type="ECO:0000256" key="1">
    <source>
        <dbReference type="ARBA" id="ARBA00022679"/>
    </source>
</evidence>
<name>A0A327MJ03_PSEFL</name>
<dbReference type="Proteomes" id="UP000249493">
    <property type="component" value="Unassembled WGS sequence"/>
</dbReference>
<dbReference type="InterPro" id="IPR036393">
    <property type="entry name" value="AceGlu_kinase-like_sf"/>
</dbReference>
<evidence type="ECO:0000256" key="4">
    <source>
        <dbReference type="ARBA" id="ARBA00022840"/>
    </source>
</evidence>
<organism evidence="6 7">
    <name type="scientific">Pseudomonas fluorescens</name>
    <dbReference type="NCBI Taxonomy" id="294"/>
    <lineage>
        <taxon>Bacteria</taxon>
        <taxon>Pseudomonadati</taxon>
        <taxon>Pseudomonadota</taxon>
        <taxon>Gammaproteobacteria</taxon>
        <taxon>Pseudomonadales</taxon>
        <taxon>Pseudomonadaceae</taxon>
        <taxon>Pseudomonas</taxon>
    </lineage>
</organism>
<reference evidence="6 7" key="1">
    <citation type="submission" date="2018-06" db="EMBL/GenBank/DDBJ databases">
        <authorList>
            <person name="Zhirakovskaya E."/>
        </authorList>
    </citation>
    <scope>NUCLEOTIDE SEQUENCE [LARGE SCALE GENOMIC DNA]</scope>
    <source>
        <strain evidence="6 7">LY3</strain>
    </source>
</reference>
<dbReference type="GO" id="GO:0004349">
    <property type="term" value="F:glutamate 5-kinase activity"/>
    <property type="evidence" value="ECO:0007669"/>
    <property type="project" value="TreeGrafter"/>
</dbReference>
<evidence type="ECO:0000259" key="5">
    <source>
        <dbReference type="Pfam" id="PF00696"/>
    </source>
</evidence>
<dbReference type="PANTHER" id="PTHR43654">
    <property type="entry name" value="GLUTAMATE 5-KINASE"/>
    <property type="match status" value="1"/>
</dbReference>
<dbReference type="Pfam" id="PF00696">
    <property type="entry name" value="AA_kinase"/>
    <property type="match status" value="1"/>
</dbReference>
<evidence type="ECO:0000313" key="6">
    <source>
        <dbReference type="EMBL" id="RAI62549.1"/>
    </source>
</evidence>
<keyword evidence="2" id="KW-0547">Nucleotide-binding</keyword>
<evidence type="ECO:0000256" key="3">
    <source>
        <dbReference type="ARBA" id="ARBA00022777"/>
    </source>
</evidence>
<dbReference type="SUPFAM" id="SSF53633">
    <property type="entry name" value="Carbamate kinase-like"/>
    <property type="match status" value="1"/>
</dbReference>
<accession>A0A327MJ03</accession>
<dbReference type="InterPro" id="IPR001057">
    <property type="entry name" value="Glu/AcGlu_kinase"/>
</dbReference>
<gene>
    <name evidence="6" type="ORF">DOZ80_30440</name>
</gene>
<feature type="domain" description="Aspartate/glutamate/uridylate kinase" evidence="5">
    <location>
        <begin position="22"/>
        <end position="135"/>
    </location>
</feature>
<comment type="caution">
    <text evidence="6">The sequence shown here is derived from an EMBL/GenBank/DDBJ whole genome shotgun (WGS) entry which is preliminary data.</text>
</comment>
<dbReference type="PANTHER" id="PTHR43654:SF3">
    <property type="entry name" value="GLUTAMATE 5-KINASE"/>
    <property type="match status" value="1"/>
</dbReference>
<evidence type="ECO:0000313" key="7">
    <source>
        <dbReference type="Proteomes" id="UP000249493"/>
    </source>
</evidence>
<evidence type="ECO:0000256" key="2">
    <source>
        <dbReference type="ARBA" id="ARBA00022741"/>
    </source>
</evidence>
<dbReference type="EMBL" id="QLIN01000023">
    <property type="protein sequence ID" value="RAI62549.1"/>
    <property type="molecule type" value="Genomic_DNA"/>
</dbReference>
<dbReference type="GO" id="GO:0005829">
    <property type="term" value="C:cytosol"/>
    <property type="evidence" value="ECO:0007669"/>
    <property type="project" value="TreeGrafter"/>
</dbReference>
<dbReference type="GO" id="GO:0005524">
    <property type="term" value="F:ATP binding"/>
    <property type="evidence" value="ECO:0007669"/>
    <property type="project" value="UniProtKB-KW"/>
</dbReference>
<proteinExistence type="predicted"/>
<dbReference type="InterPro" id="IPR001048">
    <property type="entry name" value="Asp/Glu/Uridylate_kinase"/>
</dbReference>
<dbReference type="Gene3D" id="3.40.1160.10">
    <property type="entry name" value="Acetylglutamate kinase-like"/>
    <property type="match status" value="1"/>
</dbReference>
<keyword evidence="3" id="KW-0418">Kinase</keyword>